<dbReference type="PANTHER" id="PTHR43685:SF2">
    <property type="entry name" value="GLYCOSYLTRANSFERASE 2-LIKE DOMAIN-CONTAINING PROTEIN"/>
    <property type="match status" value="1"/>
</dbReference>
<evidence type="ECO:0000313" key="3">
    <source>
        <dbReference type="EMBL" id="KAA1190067.1"/>
    </source>
</evidence>
<comment type="caution">
    <text evidence="3">The sequence shown here is derived from an EMBL/GenBank/DDBJ whole genome shotgun (WGS) entry which is preliminary data.</text>
</comment>
<dbReference type="InterPro" id="IPR001173">
    <property type="entry name" value="Glyco_trans_2-like"/>
</dbReference>
<protein>
    <submittedName>
        <fullName evidence="3">Glycosyltransferase family 2 protein</fullName>
    </submittedName>
</protein>
<proteinExistence type="predicted"/>
<accession>A0A5B0WUG7</accession>
<keyword evidence="3" id="KW-0808">Transferase</keyword>
<dbReference type="Proteomes" id="UP000323708">
    <property type="component" value="Unassembled WGS sequence"/>
</dbReference>
<evidence type="ECO:0000259" key="2">
    <source>
        <dbReference type="Pfam" id="PF00535"/>
    </source>
</evidence>
<feature type="domain" description="Glycosyltransferase 2-like" evidence="2">
    <location>
        <begin position="4"/>
        <end position="131"/>
    </location>
</feature>
<dbReference type="AlphaFoldDB" id="A0A5B0WUG7"/>
<dbReference type="InterPro" id="IPR050834">
    <property type="entry name" value="Glycosyltransf_2"/>
</dbReference>
<feature type="region of interest" description="Disordered" evidence="1">
    <location>
        <begin position="295"/>
        <end position="329"/>
    </location>
</feature>
<organism evidence="3 4">
    <name type="scientific">Pseudohalioglobus sediminis</name>
    <dbReference type="NCBI Taxonomy" id="2606449"/>
    <lineage>
        <taxon>Bacteria</taxon>
        <taxon>Pseudomonadati</taxon>
        <taxon>Pseudomonadota</taxon>
        <taxon>Gammaproteobacteria</taxon>
        <taxon>Cellvibrionales</taxon>
        <taxon>Halieaceae</taxon>
        <taxon>Pseudohalioglobus</taxon>
    </lineage>
</organism>
<keyword evidence="4" id="KW-1185">Reference proteome</keyword>
<dbReference type="Pfam" id="PF00535">
    <property type="entry name" value="Glycos_transf_2"/>
    <property type="match status" value="1"/>
</dbReference>
<dbReference type="PANTHER" id="PTHR43685">
    <property type="entry name" value="GLYCOSYLTRANSFERASE"/>
    <property type="match status" value="1"/>
</dbReference>
<dbReference type="GO" id="GO:0016740">
    <property type="term" value="F:transferase activity"/>
    <property type="evidence" value="ECO:0007669"/>
    <property type="project" value="UniProtKB-KW"/>
</dbReference>
<evidence type="ECO:0000313" key="4">
    <source>
        <dbReference type="Proteomes" id="UP000323708"/>
    </source>
</evidence>
<gene>
    <name evidence="3" type="ORF">F0M18_13450</name>
</gene>
<name>A0A5B0WUG7_9GAMM</name>
<reference evidence="3 4" key="1">
    <citation type="submission" date="2019-09" db="EMBL/GenBank/DDBJ databases">
        <authorList>
            <person name="Chen X.-Y."/>
        </authorList>
    </citation>
    <scope>NUCLEOTIDE SEQUENCE [LARGE SCALE GENOMIC DNA]</scope>
    <source>
        <strain evidence="3 4">NY5</strain>
    </source>
</reference>
<dbReference type="CDD" id="cd00761">
    <property type="entry name" value="Glyco_tranf_GTA_type"/>
    <property type="match status" value="1"/>
</dbReference>
<dbReference type="Gene3D" id="3.90.550.10">
    <property type="entry name" value="Spore Coat Polysaccharide Biosynthesis Protein SpsA, Chain A"/>
    <property type="match status" value="1"/>
</dbReference>
<dbReference type="RefSeq" id="WP_149611966.1">
    <property type="nucleotide sequence ID" value="NZ_VTUX01000006.1"/>
</dbReference>
<dbReference type="SUPFAM" id="SSF53448">
    <property type="entry name" value="Nucleotide-diphospho-sugar transferases"/>
    <property type="match status" value="1"/>
</dbReference>
<dbReference type="InterPro" id="IPR029044">
    <property type="entry name" value="Nucleotide-diphossugar_trans"/>
</dbReference>
<dbReference type="EMBL" id="VTUX01000006">
    <property type="protein sequence ID" value="KAA1190067.1"/>
    <property type="molecule type" value="Genomic_DNA"/>
</dbReference>
<sequence>MKLSVVVVAYDMQREIPRTLQSLTRDYQTDCADLEYEVLVMDNGSPQPMDAGAITAFGDNFHYHYLPSPPPSPAMAMNHGARLARGDILCFMIDGAHLLTPGVFKHALASFRAFGDAIVLTRYFFLGPGDQNDTIADGYCREEEDRLLQSIDWPQQGYRLFEIGTPLQGDVPKITWFNKMTESNCLFMLKSTFADIGGADERFDLPGGGFVNLDLYKRAADHPGTEPVLLIGEGSFHQLHGGTTTNVAPEERDREVARYKAQYREIHGQDLVLSDKPVHFLGHLPTLHSKIHMRNNARSHTPPTPELLESVRQTSPVASANAAKATGES</sequence>
<evidence type="ECO:0000256" key="1">
    <source>
        <dbReference type="SAM" id="MobiDB-lite"/>
    </source>
</evidence>